<reference evidence="3" key="1">
    <citation type="submission" date="2022-11" db="UniProtKB">
        <authorList>
            <consortium name="WormBaseParasite"/>
        </authorList>
    </citation>
    <scope>IDENTIFICATION</scope>
</reference>
<evidence type="ECO:0000256" key="1">
    <source>
        <dbReference type="SAM" id="Phobius"/>
    </source>
</evidence>
<dbReference type="PANTHER" id="PTHR21041">
    <property type="entry name" value="DENDRITIC CELL-SPECIFIC TRANSMEMBRANE PROTEIN"/>
    <property type="match status" value="1"/>
</dbReference>
<proteinExistence type="predicted"/>
<accession>A0A915DXG6</accession>
<evidence type="ECO:0000313" key="3">
    <source>
        <dbReference type="WBParaSite" id="jg24212.2"/>
    </source>
</evidence>
<organism evidence="2 3">
    <name type="scientific">Ditylenchus dipsaci</name>
    <dbReference type="NCBI Taxonomy" id="166011"/>
    <lineage>
        <taxon>Eukaryota</taxon>
        <taxon>Metazoa</taxon>
        <taxon>Ecdysozoa</taxon>
        <taxon>Nematoda</taxon>
        <taxon>Chromadorea</taxon>
        <taxon>Rhabditida</taxon>
        <taxon>Tylenchina</taxon>
        <taxon>Tylenchomorpha</taxon>
        <taxon>Sphaerularioidea</taxon>
        <taxon>Anguinidae</taxon>
        <taxon>Anguininae</taxon>
        <taxon>Ditylenchus</taxon>
    </lineage>
</organism>
<name>A0A915DXG6_9BILA</name>
<protein>
    <submittedName>
        <fullName evidence="3">Dendritic cell-specific transmembrane protein-like domain-containing protein</fullName>
    </submittedName>
</protein>
<feature type="transmembrane region" description="Helical" evidence="1">
    <location>
        <begin position="461"/>
        <end position="482"/>
    </location>
</feature>
<dbReference type="InterPro" id="IPR051856">
    <property type="entry name" value="CSR-E3_Ligase_Protein"/>
</dbReference>
<dbReference type="PANTHER" id="PTHR21041:SF17">
    <property type="entry name" value="E3 UBIQUITIN-PROTEIN LIGASE DCST1"/>
    <property type="match status" value="1"/>
</dbReference>
<dbReference type="AlphaFoldDB" id="A0A915DXG6"/>
<keyword evidence="2" id="KW-1185">Reference proteome</keyword>
<keyword evidence="1" id="KW-0472">Membrane</keyword>
<feature type="transmembrane region" description="Helical" evidence="1">
    <location>
        <begin position="395"/>
        <end position="412"/>
    </location>
</feature>
<keyword evidence="1" id="KW-0812">Transmembrane</keyword>
<dbReference type="WBParaSite" id="jg24212.2">
    <property type="protein sequence ID" value="jg24212.2"/>
    <property type="gene ID" value="jg24212"/>
</dbReference>
<feature type="transmembrane region" description="Helical" evidence="1">
    <location>
        <begin position="79"/>
        <end position="106"/>
    </location>
</feature>
<feature type="transmembrane region" description="Helical" evidence="1">
    <location>
        <begin position="41"/>
        <end position="59"/>
    </location>
</feature>
<dbReference type="Proteomes" id="UP000887574">
    <property type="component" value="Unplaced"/>
</dbReference>
<evidence type="ECO:0000313" key="2">
    <source>
        <dbReference type="Proteomes" id="UP000887574"/>
    </source>
</evidence>
<keyword evidence="1" id="KW-1133">Transmembrane helix</keyword>
<sequence length="578" mass="66405">MFLSNLFVEEKRERRRLQKGRSKFMDIFWYSEVKHYRNFRFCYNFPIGFGICLIVYLLAWKRLNFLEFNAVASEVFKWMMVACFAMAFSLNAVFRCALLCVCVGALSKTGQGFLTIFIVNQLSEGPIQNIVENFRLTSSIVLCHLDMQSRITAQRITLASGPIEALLEKHFGQSATIGRKVVRTLKSLIEPFTEDLSTSNEEDETLAAVIDNAQAMADRQQIVEGMKYDEGTSSTPTIEEVQPVWTKFKSKLGRSIARRFTQRCQQMFAGAVEKCHKKFQDAQSLCYESTPFFIAFFTCRHMNSLNLCQPSKMTSAANKYCALGQKLDENNPLTPDLDDQMDSMENISKQIKDQLKLNIHFKAVEEPENEWIRALNEIEVTVQNHVDWFKMALGVFKDILSGFLVFIVYWVFRGNVNAITTQGTRHGNTGATAKEEIIVNGLMSPFGWPTCEELRATWVSFLRWSVIFLVALVVVVVDYYYYRVLVHQRRAYTRNHCRRRGTYCRNDQDIVQFLILQNTGRADKCGVPFGNRCHLIGTTSMCGYLCHLRLCSLAGSVHYSHRSSDAVLCYWIYLQEAK</sequence>